<dbReference type="Pfam" id="PF12094">
    <property type="entry name" value="DUF3570"/>
    <property type="match status" value="2"/>
</dbReference>
<organism evidence="2 3">
    <name type="scientific">Steroidobacter agaridevorans</name>
    <dbReference type="NCBI Taxonomy" id="2695856"/>
    <lineage>
        <taxon>Bacteria</taxon>
        <taxon>Pseudomonadati</taxon>
        <taxon>Pseudomonadota</taxon>
        <taxon>Gammaproteobacteria</taxon>
        <taxon>Steroidobacterales</taxon>
        <taxon>Steroidobacteraceae</taxon>
        <taxon>Steroidobacter</taxon>
    </lineage>
</organism>
<keyword evidence="1" id="KW-0732">Signal</keyword>
<reference evidence="3" key="1">
    <citation type="submission" date="2020-01" db="EMBL/GenBank/DDBJ databases">
        <title>'Steroidobacter agaridevorans' sp. nov., agar-degrading bacteria isolated from rhizosphere soils.</title>
        <authorList>
            <person name="Ikenaga M."/>
            <person name="Kataoka M."/>
            <person name="Murouchi A."/>
            <person name="Katsuragi S."/>
            <person name="Sakai M."/>
        </authorList>
    </citation>
    <scope>NUCLEOTIDE SEQUENCE [LARGE SCALE GENOMIC DNA]</scope>
    <source>
        <strain evidence="3">YU21-B</strain>
    </source>
</reference>
<dbReference type="Proteomes" id="UP000445000">
    <property type="component" value="Unassembled WGS sequence"/>
</dbReference>
<dbReference type="RefSeq" id="WP_161813138.1">
    <property type="nucleotide sequence ID" value="NZ_BLJN01000003.1"/>
</dbReference>
<feature type="chain" id="PRO_5032922528" description="DUF3570 domain-containing protein" evidence="1">
    <location>
        <begin position="29"/>
        <end position="394"/>
    </location>
</feature>
<gene>
    <name evidence="2" type="ORF">GCM10011487_34930</name>
</gene>
<evidence type="ECO:0000313" key="3">
    <source>
        <dbReference type="Proteomes" id="UP000445000"/>
    </source>
</evidence>
<evidence type="ECO:0000313" key="2">
    <source>
        <dbReference type="EMBL" id="GFE81493.1"/>
    </source>
</evidence>
<evidence type="ECO:0008006" key="4">
    <source>
        <dbReference type="Google" id="ProtNLM"/>
    </source>
</evidence>
<dbReference type="InterPro" id="IPR021953">
    <property type="entry name" value="DUF3570"/>
</dbReference>
<protein>
    <recommendedName>
        <fullName evidence="4">DUF3570 domain-containing protein</fullName>
    </recommendedName>
</protein>
<name>A0A829YEY4_9GAMM</name>
<dbReference type="SUPFAM" id="SSF56935">
    <property type="entry name" value="Porins"/>
    <property type="match status" value="1"/>
</dbReference>
<comment type="caution">
    <text evidence="2">The sequence shown here is derived from an EMBL/GenBank/DDBJ whole genome shotgun (WGS) entry which is preliminary data.</text>
</comment>
<dbReference type="EMBL" id="BLJN01000003">
    <property type="protein sequence ID" value="GFE81493.1"/>
    <property type="molecule type" value="Genomic_DNA"/>
</dbReference>
<sequence length="394" mass="44981">MSLARNKARILWTIVTGAALALPLASSAGVLPDDRADALYHRYEGGGVTIHGPSVLVRKKMAEKYAVSANYYQDMITSASIDVEVSGASEYKEERDQYSLGFEYLRGKTTYNLSYTNSDENDYEAQTASFGLSQDLFGDLTTISMGFSRGSDKVGNSTDPSFEQDIDRWSYRVGVSQILTKSLIATMNLEVITDEGFLNNPYRSYRYVDPNDNRRFILAQEIYPRTRTSNAVAVNGRYFLPYRAAIYGGYRFFTDTWDIRADTFELGYIHPIKQQWTLEARVRYYQQDHAEFYADLFSRVDQQNFLARDKELSTFNSVAFRIGASYEFAQTGWRFVKKGSVNLFYDRIEFQYDDFRDARASQLLPTDPGYAPAGSEPLYEFGANVIQAFVSIWF</sequence>
<dbReference type="AlphaFoldDB" id="A0A829YEY4"/>
<keyword evidence="3" id="KW-1185">Reference proteome</keyword>
<accession>A0A829YEY4</accession>
<evidence type="ECO:0000256" key="1">
    <source>
        <dbReference type="SAM" id="SignalP"/>
    </source>
</evidence>
<proteinExistence type="predicted"/>
<feature type="signal peptide" evidence="1">
    <location>
        <begin position="1"/>
        <end position="28"/>
    </location>
</feature>